<dbReference type="EMBL" id="JQBS01000001">
    <property type="protein sequence ID" value="KRN57734.1"/>
    <property type="molecule type" value="Genomic_DNA"/>
</dbReference>
<name>A0A0R2I2H8_CARDV</name>
<dbReference type="PATRIC" id="fig|1449336.4.peg.1013"/>
<organism evidence="3 4">
    <name type="scientific">Carnobacterium divergens DSM 20623</name>
    <dbReference type="NCBI Taxonomy" id="1449336"/>
    <lineage>
        <taxon>Bacteria</taxon>
        <taxon>Bacillati</taxon>
        <taxon>Bacillota</taxon>
        <taxon>Bacilli</taxon>
        <taxon>Lactobacillales</taxon>
        <taxon>Carnobacteriaceae</taxon>
        <taxon>Carnobacterium</taxon>
    </lineage>
</organism>
<dbReference type="SUPFAM" id="SSF56300">
    <property type="entry name" value="Metallo-dependent phosphatases"/>
    <property type="match status" value="1"/>
</dbReference>
<dbReference type="GeneID" id="89589499"/>
<feature type="domain" description="5'-Nucleotidase C-terminal" evidence="2">
    <location>
        <begin position="289"/>
        <end position="420"/>
    </location>
</feature>
<dbReference type="Proteomes" id="UP000051658">
    <property type="component" value="Unassembled WGS sequence"/>
</dbReference>
<keyword evidence="1" id="KW-0378">Hydrolase</keyword>
<dbReference type="Gene3D" id="3.90.780.10">
    <property type="entry name" value="5'-Nucleotidase, C-terminal domain"/>
    <property type="match status" value="1"/>
</dbReference>
<dbReference type="CDD" id="cd00845">
    <property type="entry name" value="MPP_UshA_N_like"/>
    <property type="match status" value="1"/>
</dbReference>
<evidence type="ECO:0000259" key="2">
    <source>
        <dbReference type="Pfam" id="PF02872"/>
    </source>
</evidence>
<dbReference type="AlphaFoldDB" id="A0A0R2I2H8"/>
<dbReference type="PRINTS" id="PR01607">
    <property type="entry name" value="APYRASEFAMLY"/>
</dbReference>
<dbReference type="RefSeq" id="WP_034568577.1">
    <property type="nucleotide sequence ID" value="NZ_JQBS01000001.1"/>
</dbReference>
<dbReference type="PANTHER" id="PTHR11575">
    <property type="entry name" value="5'-NUCLEOTIDASE-RELATED"/>
    <property type="match status" value="1"/>
</dbReference>
<evidence type="ECO:0000256" key="1">
    <source>
        <dbReference type="RuleBase" id="RU362119"/>
    </source>
</evidence>
<dbReference type="GO" id="GO:0008253">
    <property type="term" value="F:5'-nucleotidase activity"/>
    <property type="evidence" value="ECO:0007669"/>
    <property type="project" value="TreeGrafter"/>
</dbReference>
<dbReference type="Gene3D" id="3.60.21.10">
    <property type="match status" value="1"/>
</dbReference>
<dbReference type="InterPro" id="IPR036907">
    <property type="entry name" value="5'-Nucleotdase_C_sf"/>
</dbReference>
<sequence>MERIHIYHTNDLHSHFENWPRIQEFLLEQREYDRQKNEEVLIFDIGDALDRVHPLTEATDGKANIAALNQIHYDGATIGNNEGVGNSKKQLNQLYSEANFPVLLANLIDKETNLKPEWAELFKIYQTKSGHRIGVFGLTAPFPTSYEPNGWHVIEPDDCIPELLEILIPMVDSIFLLSHLGIEEDRKIANMYPMINLIMGSHTHHLLPTGEKNRETFVTAAGKFGQHIGHITLELAAGKIQHEKAEVIATCSLPPTANEAKLISDYEEQGHIQLKEQKIAYLPNAFSISWKGSSQLVNLGLKAIKDYAQTEVAIVNAGLFMKPLQKGIISKNDLHQILPHPMRVLTCTLDGENLERLILEMEKNRNYLRYFPIKGLGFRGELFGEICYDGISYDNESQTVYWQGAKVEPQKEYTLATVDHFLYVPFFPTIEIKGRNQVLFPFFIRDVLGQYLKRNYPIA</sequence>
<reference evidence="3 4" key="1">
    <citation type="journal article" date="2015" name="Genome Announc.">
        <title>Expanding the biotechnology potential of lactobacilli through comparative genomics of 213 strains and associated genera.</title>
        <authorList>
            <person name="Sun Z."/>
            <person name="Harris H.M."/>
            <person name="McCann A."/>
            <person name="Guo C."/>
            <person name="Argimon S."/>
            <person name="Zhang W."/>
            <person name="Yang X."/>
            <person name="Jeffery I.B."/>
            <person name="Cooney J.C."/>
            <person name="Kagawa T.F."/>
            <person name="Liu W."/>
            <person name="Song Y."/>
            <person name="Salvetti E."/>
            <person name="Wrobel A."/>
            <person name="Rasinkangas P."/>
            <person name="Parkhill J."/>
            <person name="Rea M.C."/>
            <person name="O'Sullivan O."/>
            <person name="Ritari J."/>
            <person name="Douillard F.P."/>
            <person name="Paul Ross R."/>
            <person name="Yang R."/>
            <person name="Briner A.E."/>
            <person name="Felis G.E."/>
            <person name="de Vos W.M."/>
            <person name="Barrangou R."/>
            <person name="Klaenhammer T.R."/>
            <person name="Caufield P.W."/>
            <person name="Cui Y."/>
            <person name="Zhang H."/>
            <person name="O'Toole P.W."/>
        </authorList>
    </citation>
    <scope>NUCLEOTIDE SEQUENCE [LARGE SCALE GENOMIC DNA]</scope>
    <source>
        <strain evidence="3 4">DSM 20623</strain>
    </source>
</reference>
<proteinExistence type="inferred from homology"/>
<dbReference type="InterPro" id="IPR006179">
    <property type="entry name" value="5_nucleotidase/apyrase"/>
</dbReference>
<dbReference type="PIRSF" id="PIRSF036361">
    <property type="entry name" value="YunD"/>
    <property type="match status" value="1"/>
</dbReference>
<dbReference type="InterPro" id="IPR008334">
    <property type="entry name" value="5'-Nucleotdase_C"/>
</dbReference>
<protein>
    <submittedName>
        <fullName evidence="3">Ser Thr protein phosphatase family protein</fullName>
    </submittedName>
</protein>
<dbReference type="eggNOG" id="COG0737">
    <property type="taxonomic scope" value="Bacteria"/>
</dbReference>
<dbReference type="GO" id="GO:0008768">
    <property type="term" value="F:UDP-sugar diphosphatase activity"/>
    <property type="evidence" value="ECO:0007669"/>
    <property type="project" value="TreeGrafter"/>
</dbReference>
<keyword evidence="1" id="KW-0547">Nucleotide-binding</keyword>
<dbReference type="GO" id="GO:0030288">
    <property type="term" value="C:outer membrane-bounded periplasmic space"/>
    <property type="evidence" value="ECO:0007669"/>
    <property type="project" value="TreeGrafter"/>
</dbReference>
<accession>A0A0R2I2H8</accession>
<comment type="similarity">
    <text evidence="1">Belongs to the 5'-nucleotidase family.</text>
</comment>
<dbReference type="SUPFAM" id="SSF55816">
    <property type="entry name" value="5'-nucleotidase (syn. UDP-sugar hydrolase), C-terminal domain"/>
    <property type="match status" value="1"/>
</dbReference>
<dbReference type="GO" id="GO:0009166">
    <property type="term" value="P:nucleotide catabolic process"/>
    <property type="evidence" value="ECO:0007669"/>
    <property type="project" value="InterPro"/>
</dbReference>
<dbReference type="Pfam" id="PF02872">
    <property type="entry name" value="5_nucleotid_C"/>
    <property type="match status" value="1"/>
</dbReference>
<keyword evidence="4" id="KW-1185">Reference proteome</keyword>
<dbReference type="PANTHER" id="PTHR11575:SF23">
    <property type="entry name" value="5-NUCLEOTIDASE FAMILY PROTEIN"/>
    <property type="match status" value="1"/>
</dbReference>
<dbReference type="GO" id="GO:0000166">
    <property type="term" value="F:nucleotide binding"/>
    <property type="evidence" value="ECO:0007669"/>
    <property type="project" value="UniProtKB-KW"/>
</dbReference>
<dbReference type="InterPro" id="IPR029052">
    <property type="entry name" value="Metallo-depent_PP-like"/>
</dbReference>
<evidence type="ECO:0000313" key="4">
    <source>
        <dbReference type="Proteomes" id="UP000051658"/>
    </source>
</evidence>
<evidence type="ECO:0000313" key="3">
    <source>
        <dbReference type="EMBL" id="KRN57734.1"/>
    </source>
</evidence>
<gene>
    <name evidence="3" type="ORF">IV74_GL000989</name>
</gene>
<dbReference type="InterPro" id="IPR011240">
    <property type="entry name" value="Pesterase_YunD"/>
</dbReference>
<comment type="caution">
    <text evidence="3">The sequence shown here is derived from an EMBL/GenBank/DDBJ whole genome shotgun (WGS) entry which is preliminary data.</text>
</comment>